<sequence length="67" mass="7521">MDGNNAEAYTTSEDRPSKHLSIYVSNNFDQALRMAMARDLPKGALKGRRTSFALDSSRRAMLRKMVA</sequence>
<protein>
    <submittedName>
        <fullName evidence="1">Uncharacterized protein</fullName>
    </submittedName>
</protein>
<reference evidence="1 2" key="1">
    <citation type="submission" date="2018-11" db="EMBL/GenBank/DDBJ databases">
        <authorList>
            <consortium name="Pathogen Informatics"/>
        </authorList>
    </citation>
    <scope>NUCLEOTIDE SEQUENCE [LARGE SCALE GENOMIC DNA]</scope>
</reference>
<dbReference type="Proteomes" id="UP000270094">
    <property type="component" value="Unassembled WGS sequence"/>
</dbReference>
<dbReference type="EMBL" id="UYYB01135851">
    <property type="protein sequence ID" value="VDM85064.1"/>
    <property type="molecule type" value="Genomic_DNA"/>
</dbReference>
<keyword evidence="2" id="KW-1185">Reference proteome</keyword>
<organism evidence="1 2">
    <name type="scientific">Strongylus vulgaris</name>
    <name type="common">Blood worm</name>
    <dbReference type="NCBI Taxonomy" id="40348"/>
    <lineage>
        <taxon>Eukaryota</taxon>
        <taxon>Metazoa</taxon>
        <taxon>Ecdysozoa</taxon>
        <taxon>Nematoda</taxon>
        <taxon>Chromadorea</taxon>
        <taxon>Rhabditida</taxon>
        <taxon>Rhabditina</taxon>
        <taxon>Rhabditomorpha</taxon>
        <taxon>Strongyloidea</taxon>
        <taxon>Strongylidae</taxon>
        <taxon>Strongylus</taxon>
    </lineage>
</organism>
<proteinExistence type="predicted"/>
<name>A0A3P7K1B7_STRVU</name>
<dbReference type="AlphaFoldDB" id="A0A3P7K1B7"/>
<evidence type="ECO:0000313" key="2">
    <source>
        <dbReference type="Proteomes" id="UP000270094"/>
    </source>
</evidence>
<gene>
    <name evidence="1" type="ORF">SVUK_LOCUS20062</name>
</gene>
<evidence type="ECO:0000313" key="1">
    <source>
        <dbReference type="EMBL" id="VDM85064.1"/>
    </source>
</evidence>
<accession>A0A3P7K1B7</accession>